<feature type="domain" description="NAD-dependent epimerase/dehydratase" evidence="2">
    <location>
        <begin position="14"/>
        <end position="230"/>
    </location>
</feature>
<dbReference type="AlphaFoldDB" id="A0A372GEF3"/>
<gene>
    <name evidence="3" type="ORF">D0T12_20545</name>
</gene>
<dbReference type="EMBL" id="QVNQ01000006">
    <property type="protein sequence ID" value="RFS83443.1"/>
    <property type="molecule type" value="Genomic_DNA"/>
</dbReference>
<dbReference type="PANTHER" id="PTHR43000">
    <property type="entry name" value="DTDP-D-GLUCOSE 4,6-DEHYDRATASE-RELATED"/>
    <property type="match status" value="1"/>
</dbReference>
<dbReference type="Pfam" id="PF01370">
    <property type="entry name" value="Epimerase"/>
    <property type="match status" value="1"/>
</dbReference>
<protein>
    <submittedName>
        <fullName evidence="3">NAD-dependent epimerase/dehydratase family protein</fullName>
    </submittedName>
</protein>
<evidence type="ECO:0000313" key="3">
    <source>
        <dbReference type="EMBL" id="RFS83443.1"/>
    </source>
</evidence>
<organism evidence="3 4">
    <name type="scientific">Actinomadura spongiicola</name>
    <dbReference type="NCBI Taxonomy" id="2303421"/>
    <lineage>
        <taxon>Bacteria</taxon>
        <taxon>Bacillati</taxon>
        <taxon>Actinomycetota</taxon>
        <taxon>Actinomycetes</taxon>
        <taxon>Streptosporangiales</taxon>
        <taxon>Thermomonosporaceae</taxon>
        <taxon>Actinomadura</taxon>
    </lineage>
</organism>
<evidence type="ECO:0000256" key="1">
    <source>
        <dbReference type="ARBA" id="ARBA00007637"/>
    </source>
</evidence>
<dbReference type="InterPro" id="IPR036291">
    <property type="entry name" value="NAD(P)-bd_dom_sf"/>
</dbReference>
<dbReference type="InterPro" id="IPR001509">
    <property type="entry name" value="Epimerase_deHydtase"/>
</dbReference>
<comment type="similarity">
    <text evidence="1">Belongs to the NAD(P)-dependent epimerase/dehydratase family.</text>
</comment>
<proteinExistence type="inferred from homology"/>
<reference evidence="3 4" key="1">
    <citation type="submission" date="2018-08" db="EMBL/GenBank/DDBJ databases">
        <title>Actinomadura spongicola sp. nov., isolated from marine sponge Leucetta chagosensis.</title>
        <authorList>
            <person name="Li L."/>
            <person name="Lin H.W."/>
        </authorList>
    </citation>
    <scope>NUCLEOTIDE SEQUENCE [LARGE SCALE GENOMIC DNA]</scope>
    <source>
        <strain evidence="3 4">LHW52907</strain>
    </source>
</reference>
<sequence length="310" mass="32647">MDRQEDAGLAGRRVLVTGGSGFIGGRLVGALLAAGAEPVVVDQRPHPDPAVRSVVGDLRDPAVRDAAVSTDLDGMVHLAAATSVLRSIEDPAGVYRLNVDATAALLELCREREVPRVVFASTNAVTGDVGGTPIHERLPLRPLTPYGATKAAAEMLLSAYTGVYGIQTCAVRFANVYGPGMRHKDSFVPRLMRAASAGEGVQVYGDGTQLRDYVHVDDVVQAVLLAWRTGHTGPLVVGSGLSTSVNDLIEAARAVTGAPIPTEYVPAKAGEMPAVVLDISLARELGYEPRHDLRTGMETVWPDFAPVEVA</sequence>
<dbReference type="Gene3D" id="3.40.50.720">
    <property type="entry name" value="NAD(P)-binding Rossmann-like Domain"/>
    <property type="match status" value="1"/>
</dbReference>
<evidence type="ECO:0000313" key="4">
    <source>
        <dbReference type="Proteomes" id="UP000262882"/>
    </source>
</evidence>
<name>A0A372GEF3_9ACTN</name>
<evidence type="ECO:0000259" key="2">
    <source>
        <dbReference type="Pfam" id="PF01370"/>
    </source>
</evidence>
<comment type="caution">
    <text evidence="3">The sequence shown here is derived from an EMBL/GenBank/DDBJ whole genome shotgun (WGS) entry which is preliminary data.</text>
</comment>
<dbReference type="OrthoDB" id="9779041at2"/>
<keyword evidence="4" id="KW-1185">Reference proteome</keyword>
<dbReference type="Proteomes" id="UP000262882">
    <property type="component" value="Unassembled WGS sequence"/>
</dbReference>
<accession>A0A372GEF3</accession>
<dbReference type="SUPFAM" id="SSF51735">
    <property type="entry name" value="NAD(P)-binding Rossmann-fold domains"/>
    <property type="match status" value="1"/>
</dbReference>